<dbReference type="EMBL" id="VSSQ01011378">
    <property type="protein sequence ID" value="MPM46696.1"/>
    <property type="molecule type" value="Genomic_DNA"/>
</dbReference>
<gene>
    <name evidence="1" type="ORF">SDC9_93402</name>
</gene>
<dbReference type="AlphaFoldDB" id="A0A645A1A6"/>
<protein>
    <submittedName>
        <fullName evidence="1">Uncharacterized protein</fullName>
    </submittedName>
</protein>
<evidence type="ECO:0000313" key="1">
    <source>
        <dbReference type="EMBL" id="MPM46696.1"/>
    </source>
</evidence>
<accession>A0A645A1A6</accession>
<comment type="caution">
    <text evidence="1">The sequence shown here is derived from an EMBL/GenBank/DDBJ whole genome shotgun (WGS) entry which is preliminary data.</text>
</comment>
<name>A0A645A1A6_9ZZZZ</name>
<organism evidence="1">
    <name type="scientific">bioreactor metagenome</name>
    <dbReference type="NCBI Taxonomy" id="1076179"/>
    <lineage>
        <taxon>unclassified sequences</taxon>
        <taxon>metagenomes</taxon>
        <taxon>ecological metagenomes</taxon>
    </lineage>
</organism>
<sequence>MNAAAQLPAKYIYHDATAFEVPQTVPRSQCNVRLSLDRSQFFWQRTYDQPEIDQHMYH</sequence>
<reference evidence="1" key="1">
    <citation type="submission" date="2019-08" db="EMBL/GenBank/DDBJ databases">
        <authorList>
            <person name="Kucharzyk K."/>
            <person name="Murdoch R.W."/>
            <person name="Higgins S."/>
            <person name="Loffler F."/>
        </authorList>
    </citation>
    <scope>NUCLEOTIDE SEQUENCE</scope>
</reference>
<proteinExistence type="predicted"/>